<evidence type="ECO:0000259" key="1">
    <source>
        <dbReference type="Pfam" id="PF20271"/>
    </source>
</evidence>
<comment type="caution">
    <text evidence="2">The sequence shown here is derived from an EMBL/GenBank/DDBJ whole genome shotgun (WGS) entry which is preliminary data.</text>
</comment>
<dbReference type="Proteomes" id="UP001612741">
    <property type="component" value="Unassembled WGS sequence"/>
</dbReference>
<gene>
    <name evidence="2" type="ORF">ACIBG2_44510</name>
</gene>
<accession>A0ABW7ZAQ6</accession>
<evidence type="ECO:0000313" key="3">
    <source>
        <dbReference type="Proteomes" id="UP001612741"/>
    </source>
</evidence>
<dbReference type="EMBL" id="JBITGY010000015">
    <property type="protein sequence ID" value="MFI6504513.1"/>
    <property type="molecule type" value="Genomic_DNA"/>
</dbReference>
<dbReference type="InterPro" id="IPR046924">
    <property type="entry name" value="CATASP"/>
</dbReference>
<name>A0ABW7ZAQ6_9ACTN</name>
<proteinExistence type="predicted"/>
<dbReference type="RefSeq" id="WP_397090270.1">
    <property type="nucleotide sequence ID" value="NZ_JBITGY010000015.1"/>
</dbReference>
<organism evidence="2 3">
    <name type="scientific">Nonomuraea typhae</name>
    <dbReference type="NCBI Taxonomy" id="2603600"/>
    <lineage>
        <taxon>Bacteria</taxon>
        <taxon>Bacillati</taxon>
        <taxon>Actinomycetota</taxon>
        <taxon>Actinomycetes</taxon>
        <taxon>Streptosporangiales</taxon>
        <taxon>Streptosporangiaceae</taxon>
        <taxon>Nonomuraea</taxon>
    </lineage>
</organism>
<protein>
    <submittedName>
        <fullName evidence="2">CATRA system-associated protein</fullName>
    </submittedName>
</protein>
<keyword evidence="3" id="KW-1185">Reference proteome</keyword>
<sequence length="98" mass="10787">MEDDVRDDALDLLAEVLVWRLAGDRWRAVERALDGLAAAGGDTDAFREVLHDLELAGPARAVRIEDVAVLPVPEPVRERINQLVHTLEGPGRAEDDPE</sequence>
<evidence type="ECO:0000313" key="2">
    <source>
        <dbReference type="EMBL" id="MFI6504513.1"/>
    </source>
</evidence>
<feature type="domain" description="CATRA-Associated Small Protein" evidence="1">
    <location>
        <begin position="8"/>
        <end position="90"/>
    </location>
</feature>
<dbReference type="Pfam" id="PF20271">
    <property type="entry name" value="CATASP"/>
    <property type="match status" value="1"/>
</dbReference>
<reference evidence="2 3" key="1">
    <citation type="submission" date="2024-10" db="EMBL/GenBank/DDBJ databases">
        <title>The Natural Products Discovery Center: Release of the First 8490 Sequenced Strains for Exploring Actinobacteria Biosynthetic Diversity.</title>
        <authorList>
            <person name="Kalkreuter E."/>
            <person name="Kautsar S.A."/>
            <person name="Yang D."/>
            <person name="Bader C.D."/>
            <person name="Teijaro C.N."/>
            <person name="Fluegel L."/>
            <person name="Davis C.M."/>
            <person name="Simpson J.R."/>
            <person name="Lauterbach L."/>
            <person name="Steele A.D."/>
            <person name="Gui C."/>
            <person name="Meng S."/>
            <person name="Li G."/>
            <person name="Viehrig K."/>
            <person name="Ye F."/>
            <person name="Su P."/>
            <person name="Kiefer A.F."/>
            <person name="Nichols A."/>
            <person name="Cepeda A.J."/>
            <person name="Yan W."/>
            <person name="Fan B."/>
            <person name="Jiang Y."/>
            <person name="Adhikari A."/>
            <person name="Zheng C.-J."/>
            <person name="Schuster L."/>
            <person name="Cowan T.M."/>
            <person name="Smanski M.J."/>
            <person name="Chevrette M.G."/>
            <person name="De Carvalho L.P.S."/>
            <person name="Shen B."/>
        </authorList>
    </citation>
    <scope>NUCLEOTIDE SEQUENCE [LARGE SCALE GENOMIC DNA]</scope>
    <source>
        <strain evidence="2 3">NPDC050545</strain>
    </source>
</reference>